<protein>
    <submittedName>
        <fullName evidence="1">Uncharacterized protein</fullName>
    </submittedName>
</protein>
<accession>A0ACB8S348</accession>
<reference evidence="1" key="2">
    <citation type="journal article" date="2022" name="New Phytol.">
        <title>Evolutionary transition to the ectomycorrhizal habit in the genomes of a hyperdiverse lineage of mushroom-forming fungi.</title>
        <authorList>
            <person name="Looney B."/>
            <person name="Miyauchi S."/>
            <person name="Morin E."/>
            <person name="Drula E."/>
            <person name="Courty P.E."/>
            <person name="Kohler A."/>
            <person name="Kuo A."/>
            <person name="LaButti K."/>
            <person name="Pangilinan J."/>
            <person name="Lipzen A."/>
            <person name="Riley R."/>
            <person name="Andreopoulos W."/>
            <person name="He G."/>
            <person name="Johnson J."/>
            <person name="Nolan M."/>
            <person name="Tritt A."/>
            <person name="Barry K.W."/>
            <person name="Grigoriev I.V."/>
            <person name="Nagy L.G."/>
            <person name="Hibbett D."/>
            <person name="Henrissat B."/>
            <person name="Matheny P.B."/>
            <person name="Labbe J."/>
            <person name="Martin F.M."/>
        </authorList>
    </citation>
    <scope>NUCLEOTIDE SEQUENCE</scope>
    <source>
        <strain evidence="1">FP105234-sp</strain>
    </source>
</reference>
<evidence type="ECO:0000313" key="2">
    <source>
        <dbReference type="Proteomes" id="UP000814033"/>
    </source>
</evidence>
<feature type="non-terminal residue" evidence="1">
    <location>
        <position position="1"/>
    </location>
</feature>
<keyword evidence="2" id="KW-1185">Reference proteome</keyword>
<evidence type="ECO:0000313" key="1">
    <source>
        <dbReference type="EMBL" id="KAI0050699.1"/>
    </source>
</evidence>
<dbReference type="EMBL" id="MU275859">
    <property type="protein sequence ID" value="KAI0050699.1"/>
    <property type="molecule type" value="Genomic_DNA"/>
</dbReference>
<comment type="caution">
    <text evidence="1">The sequence shown here is derived from an EMBL/GenBank/DDBJ whole genome shotgun (WGS) entry which is preliminary data.</text>
</comment>
<proteinExistence type="predicted"/>
<gene>
    <name evidence="1" type="ORF">FA95DRAFT_1486787</name>
</gene>
<name>A0ACB8S348_9AGAM</name>
<reference evidence="1" key="1">
    <citation type="submission" date="2021-02" db="EMBL/GenBank/DDBJ databases">
        <authorList>
            <consortium name="DOE Joint Genome Institute"/>
            <person name="Ahrendt S."/>
            <person name="Looney B.P."/>
            <person name="Miyauchi S."/>
            <person name="Morin E."/>
            <person name="Drula E."/>
            <person name="Courty P.E."/>
            <person name="Chicoki N."/>
            <person name="Fauchery L."/>
            <person name="Kohler A."/>
            <person name="Kuo A."/>
            <person name="Labutti K."/>
            <person name="Pangilinan J."/>
            <person name="Lipzen A."/>
            <person name="Riley R."/>
            <person name="Andreopoulos W."/>
            <person name="He G."/>
            <person name="Johnson J."/>
            <person name="Barry K.W."/>
            <person name="Grigoriev I.V."/>
            <person name="Nagy L."/>
            <person name="Hibbett D."/>
            <person name="Henrissat B."/>
            <person name="Matheny P.B."/>
            <person name="Labbe J."/>
            <person name="Martin F."/>
        </authorList>
    </citation>
    <scope>NUCLEOTIDE SEQUENCE</scope>
    <source>
        <strain evidence="1">FP105234-sp</strain>
    </source>
</reference>
<sequence>SAFAHVGNPCGHSFCGECGYQWLAKNRNDPTCSLCRAKLSTETPMIPNYAMDSTVEKYVKSLALSGQEAWQEGGEKLDEWHQRKECAICHTSPAYSPR</sequence>
<dbReference type="Proteomes" id="UP000814033">
    <property type="component" value="Unassembled WGS sequence"/>
</dbReference>
<organism evidence="1 2">
    <name type="scientific">Auriscalpium vulgare</name>
    <dbReference type="NCBI Taxonomy" id="40419"/>
    <lineage>
        <taxon>Eukaryota</taxon>
        <taxon>Fungi</taxon>
        <taxon>Dikarya</taxon>
        <taxon>Basidiomycota</taxon>
        <taxon>Agaricomycotina</taxon>
        <taxon>Agaricomycetes</taxon>
        <taxon>Russulales</taxon>
        <taxon>Auriscalpiaceae</taxon>
        <taxon>Auriscalpium</taxon>
    </lineage>
</organism>